<dbReference type="AlphaFoldDB" id="A0A803RAC6"/>
<dbReference type="EMBL" id="UZAU01000134">
    <property type="status" value="NOT_ANNOTATED_CDS"/>
    <property type="molecule type" value="Genomic_DNA"/>
</dbReference>
<reference evidence="2" key="2">
    <citation type="submission" date="2021-03" db="UniProtKB">
        <authorList>
            <consortium name="EnsemblPlants"/>
        </authorList>
    </citation>
    <scope>IDENTIFICATION</scope>
</reference>
<proteinExistence type="predicted"/>
<keyword evidence="3" id="KW-1185">Reference proteome</keyword>
<feature type="transmembrane region" description="Helical" evidence="1">
    <location>
        <begin position="12"/>
        <end position="32"/>
    </location>
</feature>
<protein>
    <recommendedName>
        <fullName evidence="4">Transmembrane protein</fullName>
    </recommendedName>
</protein>
<evidence type="ECO:0000313" key="3">
    <source>
        <dbReference type="Proteomes" id="UP000596661"/>
    </source>
</evidence>
<name>A0A803RAC6_CANSA</name>
<evidence type="ECO:0008006" key="4">
    <source>
        <dbReference type="Google" id="ProtNLM"/>
    </source>
</evidence>
<dbReference type="Proteomes" id="UP000596661">
    <property type="component" value="Chromosome 2"/>
</dbReference>
<evidence type="ECO:0000313" key="2">
    <source>
        <dbReference type="EnsemblPlants" id="cds.novel_model_699_5bd9a17a"/>
    </source>
</evidence>
<reference evidence="2" key="1">
    <citation type="submission" date="2018-11" db="EMBL/GenBank/DDBJ databases">
        <authorList>
            <person name="Grassa J C."/>
        </authorList>
    </citation>
    <scope>NUCLEOTIDE SEQUENCE [LARGE SCALE GENOMIC DNA]</scope>
</reference>
<organism evidence="2 3">
    <name type="scientific">Cannabis sativa</name>
    <name type="common">Hemp</name>
    <name type="synonym">Marijuana</name>
    <dbReference type="NCBI Taxonomy" id="3483"/>
    <lineage>
        <taxon>Eukaryota</taxon>
        <taxon>Viridiplantae</taxon>
        <taxon>Streptophyta</taxon>
        <taxon>Embryophyta</taxon>
        <taxon>Tracheophyta</taxon>
        <taxon>Spermatophyta</taxon>
        <taxon>Magnoliopsida</taxon>
        <taxon>eudicotyledons</taxon>
        <taxon>Gunneridae</taxon>
        <taxon>Pentapetalae</taxon>
        <taxon>rosids</taxon>
        <taxon>fabids</taxon>
        <taxon>Rosales</taxon>
        <taxon>Cannabaceae</taxon>
        <taxon>Cannabis</taxon>
    </lineage>
</organism>
<dbReference type="EnsemblPlants" id="novel_model_699_5bd9a17a">
    <property type="protein sequence ID" value="cds.novel_model_699_5bd9a17a"/>
    <property type="gene ID" value="novel_gene_381_5bd9a17a"/>
</dbReference>
<keyword evidence="1" id="KW-0472">Membrane</keyword>
<dbReference type="Gramene" id="novel_model_699_5bd9a17a">
    <property type="protein sequence ID" value="cds.novel_model_699_5bd9a17a"/>
    <property type="gene ID" value="novel_gene_381_5bd9a17a"/>
</dbReference>
<keyword evidence="1" id="KW-1133">Transmembrane helix</keyword>
<keyword evidence="1" id="KW-0812">Transmembrane</keyword>
<sequence length="74" mass="8526">MKLYTQNSLIKIFNVTFTILFFFLIFSLSMQVEGSRLLKENSTNKQYSFSSVSSFKNFIVSQAYSGPSRRGRGH</sequence>
<accession>A0A803RAC6</accession>
<evidence type="ECO:0000256" key="1">
    <source>
        <dbReference type="SAM" id="Phobius"/>
    </source>
</evidence>